<proteinExistence type="predicted"/>
<dbReference type="Pfam" id="PF01408">
    <property type="entry name" value="GFO_IDH_MocA"/>
    <property type="match status" value="1"/>
</dbReference>
<evidence type="ECO:0000313" key="2">
    <source>
        <dbReference type="EMBL" id="GAI84663.1"/>
    </source>
</evidence>
<dbReference type="InterPro" id="IPR051450">
    <property type="entry name" value="Gfo/Idh/MocA_Oxidoreductases"/>
</dbReference>
<dbReference type="AlphaFoldDB" id="X1RVG2"/>
<gene>
    <name evidence="2" type="ORF">S12H4_14864</name>
</gene>
<reference evidence="2" key="1">
    <citation type="journal article" date="2014" name="Front. Microbiol.">
        <title>High frequency of phylogenetically diverse reductive dehalogenase-homologous genes in deep subseafloor sedimentary metagenomes.</title>
        <authorList>
            <person name="Kawai M."/>
            <person name="Futagami T."/>
            <person name="Toyoda A."/>
            <person name="Takaki Y."/>
            <person name="Nishi S."/>
            <person name="Hori S."/>
            <person name="Arai W."/>
            <person name="Tsubouchi T."/>
            <person name="Morono Y."/>
            <person name="Uchiyama I."/>
            <person name="Ito T."/>
            <person name="Fujiyama A."/>
            <person name="Inagaki F."/>
            <person name="Takami H."/>
        </authorList>
    </citation>
    <scope>NUCLEOTIDE SEQUENCE</scope>
    <source>
        <strain evidence="2">Expedition CK06-06</strain>
    </source>
</reference>
<protein>
    <recommendedName>
        <fullName evidence="1">Gfo/Idh/MocA-like oxidoreductase N-terminal domain-containing protein</fullName>
    </recommendedName>
</protein>
<feature type="domain" description="Gfo/Idh/MocA-like oxidoreductase N-terminal" evidence="1">
    <location>
        <begin position="2"/>
        <end position="86"/>
    </location>
</feature>
<dbReference type="InterPro" id="IPR000683">
    <property type="entry name" value="Gfo/Idh/MocA-like_OxRdtase_N"/>
</dbReference>
<dbReference type="GO" id="GO:0000166">
    <property type="term" value="F:nucleotide binding"/>
    <property type="evidence" value="ECO:0007669"/>
    <property type="project" value="InterPro"/>
</dbReference>
<accession>X1RVG2</accession>
<feature type="non-terminal residue" evidence="2">
    <location>
        <position position="1"/>
    </location>
</feature>
<dbReference type="EMBL" id="BARW01007105">
    <property type="protein sequence ID" value="GAI84663.1"/>
    <property type="molecule type" value="Genomic_DNA"/>
</dbReference>
<dbReference type="PANTHER" id="PTHR43377">
    <property type="entry name" value="BILIVERDIN REDUCTASE A"/>
    <property type="match status" value="1"/>
</dbReference>
<sequence>SKETAQKVAERFHCDHYFDFAELLEREDIQAVSIVTPDPFHVELSIAAAEAGKHILLEKPIAQTVEEAQKIKKAADANGVRLMIAHILRFDSRYVQLQEQSSVKVLSHIL</sequence>
<organism evidence="2">
    <name type="scientific">marine sediment metagenome</name>
    <dbReference type="NCBI Taxonomy" id="412755"/>
    <lineage>
        <taxon>unclassified sequences</taxon>
        <taxon>metagenomes</taxon>
        <taxon>ecological metagenomes</taxon>
    </lineage>
</organism>
<dbReference type="PANTHER" id="PTHR43377:SF1">
    <property type="entry name" value="BILIVERDIN REDUCTASE A"/>
    <property type="match status" value="1"/>
</dbReference>
<dbReference type="Gene3D" id="3.40.50.720">
    <property type="entry name" value="NAD(P)-binding Rossmann-like Domain"/>
    <property type="match status" value="1"/>
</dbReference>
<comment type="caution">
    <text evidence="2">The sequence shown here is derived from an EMBL/GenBank/DDBJ whole genome shotgun (WGS) entry which is preliminary data.</text>
</comment>
<evidence type="ECO:0000259" key="1">
    <source>
        <dbReference type="Pfam" id="PF01408"/>
    </source>
</evidence>
<dbReference type="SUPFAM" id="SSF51735">
    <property type="entry name" value="NAD(P)-binding Rossmann-fold domains"/>
    <property type="match status" value="1"/>
</dbReference>
<name>X1RVG2_9ZZZZ</name>
<dbReference type="InterPro" id="IPR036291">
    <property type="entry name" value="NAD(P)-bd_dom_sf"/>
</dbReference>